<reference evidence="2 3" key="1">
    <citation type="submission" date="2011-02" db="EMBL/GenBank/DDBJ databases">
        <title>The Genome Sequence of Sphaeroforma arctica JP610.</title>
        <authorList>
            <consortium name="The Broad Institute Genome Sequencing Platform"/>
            <person name="Russ C."/>
            <person name="Cuomo C."/>
            <person name="Young S.K."/>
            <person name="Zeng Q."/>
            <person name="Gargeya S."/>
            <person name="Alvarado L."/>
            <person name="Berlin A."/>
            <person name="Chapman S.B."/>
            <person name="Chen Z."/>
            <person name="Freedman E."/>
            <person name="Gellesch M."/>
            <person name="Goldberg J."/>
            <person name="Griggs A."/>
            <person name="Gujja S."/>
            <person name="Heilman E."/>
            <person name="Heiman D."/>
            <person name="Howarth C."/>
            <person name="Mehta T."/>
            <person name="Neiman D."/>
            <person name="Pearson M."/>
            <person name="Roberts A."/>
            <person name="Saif S."/>
            <person name="Shea T."/>
            <person name="Shenoy N."/>
            <person name="Sisk P."/>
            <person name="Stolte C."/>
            <person name="Sykes S."/>
            <person name="White J."/>
            <person name="Yandava C."/>
            <person name="Burger G."/>
            <person name="Gray M.W."/>
            <person name="Holland P.W.H."/>
            <person name="King N."/>
            <person name="Lang F.B.F."/>
            <person name="Roger A.J."/>
            <person name="Ruiz-Trillo I."/>
            <person name="Haas B."/>
            <person name="Nusbaum C."/>
            <person name="Birren B."/>
        </authorList>
    </citation>
    <scope>NUCLEOTIDE SEQUENCE [LARGE SCALE GENOMIC DNA]</scope>
    <source>
        <strain evidence="2 3">JP610</strain>
    </source>
</reference>
<dbReference type="GeneID" id="25906727"/>
<dbReference type="AlphaFoldDB" id="A0A0L0FXT0"/>
<sequence length="108" mass="11430">MSGKDTNESSVEVGNDVNDGVRDSLTSSLQSKTSVETPAYFSALSGDKSSKSVTIQETGETSKDELGKDSIELSNFGVSLSDEINAGQSSRDYIAQPAAADDDLDWDE</sequence>
<organism evidence="2 3">
    <name type="scientific">Sphaeroforma arctica JP610</name>
    <dbReference type="NCBI Taxonomy" id="667725"/>
    <lineage>
        <taxon>Eukaryota</taxon>
        <taxon>Ichthyosporea</taxon>
        <taxon>Ichthyophonida</taxon>
        <taxon>Sphaeroforma</taxon>
    </lineage>
</organism>
<evidence type="ECO:0000313" key="3">
    <source>
        <dbReference type="Proteomes" id="UP000054560"/>
    </source>
</evidence>
<dbReference type="EMBL" id="KQ242032">
    <property type="protein sequence ID" value="KNC81454.1"/>
    <property type="molecule type" value="Genomic_DNA"/>
</dbReference>
<evidence type="ECO:0000313" key="2">
    <source>
        <dbReference type="EMBL" id="KNC81454.1"/>
    </source>
</evidence>
<gene>
    <name evidence="2" type="ORF">SARC_06223</name>
</gene>
<accession>A0A0L0FXT0</accession>
<feature type="compositionally biased region" description="Polar residues" evidence="1">
    <location>
        <begin position="24"/>
        <end position="36"/>
    </location>
</feature>
<evidence type="ECO:0000256" key="1">
    <source>
        <dbReference type="SAM" id="MobiDB-lite"/>
    </source>
</evidence>
<proteinExistence type="predicted"/>
<feature type="region of interest" description="Disordered" evidence="1">
    <location>
        <begin position="1"/>
        <end position="68"/>
    </location>
</feature>
<dbReference type="Proteomes" id="UP000054560">
    <property type="component" value="Unassembled WGS sequence"/>
</dbReference>
<dbReference type="RefSeq" id="XP_014155356.1">
    <property type="nucleotide sequence ID" value="XM_014299881.1"/>
</dbReference>
<keyword evidence="3" id="KW-1185">Reference proteome</keyword>
<name>A0A0L0FXT0_9EUKA</name>
<protein>
    <submittedName>
        <fullName evidence="2">Uncharacterized protein</fullName>
    </submittedName>
</protein>
<feature type="region of interest" description="Disordered" evidence="1">
    <location>
        <begin position="89"/>
        <end position="108"/>
    </location>
</feature>